<evidence type="ECO:0000256" key="1">
    <source>
        <dbReference type="SAM" id="Phobius"/>
    </source>
</evidence>
<dbReference type="OMA" id="SCAVFYE"/>
<evidence type="ECO:0000313" key="3">
    <source>
        <dbReference type="Proteomes" id="UP000019116"/>
    </source>
</evidence>
<protein>
    <submittedName>
        <fullName evidence="2">Uncharacterized protein</fullName>
    </submittedName>
</protein>
<organism evidence="2">
    <name type="scientific">Triticum aestivum</name>
    <name type="common">Wheat</name>
    <dbReference type="NCBI Taxonomy" id="4565"/>
    <lineage>
        <taxon>Eukaryota</taxon>
        <taxon>Viridiplantae</taxon>
        <taxon>Streptophyta</taxon>
        <taxon>Embryophyta</taxon>
        <taxon>Tracheophyta</taxon>
        <taxon>Spermatophyta</taxon>
        <taxon>Magnoliopsida</taxon>
        <taxon>Liliopsida</taxon>
        <taxon>Poales</taxon>
        <taxon>Poaceae</taxon>
        <taxon>BOP clade</taxon>
        <taxon>Pooideae</taxon>
        <taxon>Triticodae</taxon>
        <taxon>Triticeae</taxon>
        <taxon>Triticinae</taxon>
        <taxon>Triticum</taxon>
    </lineage>
</organism>
<dbReference type="Gramene" id="TraesLDM2A03G00796260.1">
    <property type="protein sequence ID" value="TraesLDM2A03G00796260.1"/>
    <property type="gene ID" value="TraesLDM2A03G00796260"/>
</dbReference>
<dbReference type="Proteomes" id="UP000019116">
    <property type="component" value="Chromosome 2A"/>
</dbReference>
<reference evidence="2" key="1">
    <citation type="submission" date="2018-08" db="EMBL/GenBank/DDBJ databases">
        <authorList>
            <person name="Rossello M."/>
        </authorList>
    </citation>
    <scope>NUCLEOTIDE SEQUENCE [LARGE SCALE GENOMIC DNA]</scope>
    <source>
        <strain evidence="2">cv. Chinese Spring</strain>
    </source>
</reference>
<dbReference type="AlphaFoldDB" id="A0A3B6B6U9"/>
<feature type="transmembrane region" description="Helical" evidence="1">
    <location>
        <begin position="205"/>
        <end position="227"/>
    </location>
</feature>
<dbReference type="EnsemblPlants" id="TraesCS2A02G517300.1">
    <property type="protein sequence ID" value="TraesCS2A02G517300.1"/>
    <property type="gene ID" value="TraesCS2A02G517300"/>
</dbReference>
<dbReference type="GeneID" id="123186372"/>
<accession>A0A3B6B6U9</accession>
<keyword evidence="1" id="KW-0472">Membrane</keyword>
<keyword evidence="1" id="KW-1133">Transmembrane helix</keyword>
<keyword evidence="3" id="KW-1185">Reference proteome</keyword>
<evidence type="ECO:0000313" key="2">
    <source>
        <dbReference type="EnsemblPlants" id="TraesCS2A02G517300.1"/>
    </source>
</evidence>
<sequence length="261" mass="29594">MAINSVTMASSHSLFRASSLVPPGATRSRRSDSCAPRLQFTKHPRCSVLRLCSARPSAPALNQWWASELTPEDLPTEETDGPTTGHGWEELVAIWNALIAEPLRPVLLALREIRDRGHFFRCRSYHAGIVAGLFLMIAGFCQLRKLVPTLFVDIVLGYIFYKLSVLAAELRRNGKANHLCARIQLLLLLILSFKDNNAFWDAYRLVTELIWFIALDVYLVAVTFEIIDEEDPRPEMLGIYKILKTKGGLTRVIKNWNSKDW</sequence>
<name>A0A3B6B6U9_WHEAT</name>
<dbReference type="RefSeq" id="XP_044454085.1">
    <property type="nucleotide sequence ID" value="XM_044598150.1"/>
</dbReference>
<dbReference type="OrthoDB" id="639153at2759"/>
<feature type="transmembrane region" description="Helical" evidence="1">
    <location>
        <begin position="124"/>
        <end position="140"/>
    </location>
</feature>
<keyword evidence="1" id="KW-0812">Transmembrane</keyword>
<dbReference type="Gramene" id="TraesCS2A03G1202200.1">
    <property type="protein sequence ID" value="TraesCS2A03G1202200.1.CDS"/>
    <property type="gene ID" value="TraesCS2A03G1202200"/>
</dbReference>
<reference evidence="2" key="2">
    <citation type="submission" date="2018-10" db="UniProtKB">
        <authorList>
            <consortium name="EnsemblPlants"/>
        </authorList>
    </citation>
    <scope>IDENTIFICATION</scope>
</reference>
<proteinExistence type="predicted"/>
<dbReference type="Gramene" id="TraesWEE_scaffold_148547_01G000300.1">
    <property type="protein sequence ID" value="TraesWEE_scaffold_148547_01G000300.1"/>
    <property type="gene ID" value="TraesWEE_scaffold_148547_01G000300"/>
</dbReference>
<dbReference type="Gramene" id="TraesCS2A02G517300.1">
    <property type="protein sequence ID" value="TraesCS2A02G517300.1"/>
    <property type="gene ID" value="TraesCS2A02G517300"/>
</dbReference>
<feature type="transmembrane region" description="Helical" evidence="1">
    <location>
        <begin position="146"/>
        <end position="164"/>
    </location>
</feature>
<gene>
    <name evidence="2" type="primary">LOC123186372</name>
</gene>